<dbReference type="EMBL" id="LR798242">
    <property type="protein sequence ID" value="CAB5214285.1"/>
    <property type="molecule type" value="Genomic_DNA"/>
</dbReference>
<name>A0A6J7WH26_9CAUD</name>
<reference evidence="1" key="1">
    <citation type="submission" date="2020-05" db="EMBL/GenBank/DDBJ databases">
        <authorList>
            <person name="Chiriac C."/>
            <person name="Salcher M."/>
            <person name="Ghai R."/>
            <person name="Kavagutti S V."/>
        </authorList>
    </citation>
    <scope>NUCLEOTIDE SEQUENCE</scope>
</reference>
<sequence>MDIKYIIFDLSEMDKINQDEVISFRIGKTKGIVKYLDEIPPSVQSLETKSEEYTNLELFPILETDEWIITNINDNEIVSGSLTL</sequence>
<organism evidence="1">
    <name type="scientific">uncultured Caudovirales phage</name>
    <dbReference type="NCBI Taxonomy" id="2100421"/>
    <lineage>
        <taxon>Viruses</taxon>
        <taxon>Duplodnaviria</taxon>
        <taxon>Heunggongvirae</taxon>
        <taxon>Uroviricota</taxon>
        <taxon>Caudoviricetes</taxon>
        <taxon>Peduoviridae</taxon>
        <taxon>Maltschvirus</taxon>
        <taxon>Maltschvirus maltsch</taxon>
    </lineage>
</organism>
<protein>
    <submittedName>
        <fullName evidence="1">Uncharacterized protein</fullName>
    </submittedName>
</protein>
<evidence type="ECO:0000313" key="1">
    <source>
        <dbReference type="EMBL" id="CAB5214285.1"/>
    </source>
</evidence>
<proteinExistence type="predicted"/>
<gene>
    <name evidence="1" type="ORF">UFOVP185_46</name>
</gene>
<accession>A0A6J7WH26</accession>